<feature type="domain" description="Reverse transcriptase Ty1/copia-type" evidence="1">
    <location>
        <begin position="72"/>
        <end position="129"/>
    </location>
</feature>
<gene>
    <name evidence="2" type="ORF">Tci_038804</name>
</gene>
<dbReference type="EMBL" id="BKCJ010005452">
    <property type="protein sequence ID" value="GEU66826.1"/>
    <property type="molecule type" value="Genomic_DNA"/>
</dbReference>
<proteinExistence type="predicted"/>
<protein>
    <submittedName>
        <fullName evidence="2">Putative ribonuclease H-like domain-containing protein</fullName>
    </submittedName>
</protein>
<dbReference type="Pfam" id="PF07727">
    <property type="entry name" value="RVT_2"/>
    <property type="match status" value="1"/>
</dbReference>
<dbReference type="AlphaFoldDB" id="A0A6L2LYG9"/>
<sequence length="207" mass="23367">MSAPVQSTHSMTTRSKAGIFKPKHKADLAHVEHNALCATLFASPDPKGFKSAAKHAHWMEAMQKELTALHNNDTWTLVPRPKNQNVVGSKWLFCTKFCSDGSIERHKARLVAQGFSQILGLDYSHTFSPNGFTYSRSDPTLIVFIHESCIMHLVVYADDLILTENQDRIMVSFISRLDHEFAIKDLGELNYFLRLEATRTSEGLFLS</sequence>
<evidence type="ECO:0000313" key="2">
    <source>
        <dbReference type="EMBL" id="GEU66826.1"/>
    </source>
</evidence>
<organism evidence="2">
    <name type="scientific">Tanacetum cinerariifolium</name>
    <name type="common">Dalmatian daisy</name>
    <name type="synonym">Chrysanthemum cinerariifolium</name>
    <dbReference type="NCBI Taxonomy" id="118510"/>
    <lineage>
        <taxon>Eukaryota</taxon>
        <taxon>Viridiplantae</taxon>
        <taxon>Streptophyta</taxon>
        <taxon>Embryophyta</taxon>
        <taxon>Tracheophyta</taxon>
        <taxon>Spermatophyta</taxon>
        <taxon>Magnoliopsida</taxon>
        <taxon>eudicotyledons</taxon>
        <taxon>Gunneridae</taxon>
        <taxon>Pentapetalae</taxon>
        <taxon>asterids</taxon>
        <taxon>campanulids</taxon>
        <taxon>Asterales</taxon>
        <taxon>Asteraceae</taxon>
        <taxon>Asteroideae</taxon>
        <taxon>Anthemideae</taxon>
        <taxon>Anthemidinae</taxon>
        <taxon>Tanacetum</taxon>
    </lineage>
</organism>
<reference evidence="2" key="1">
    <citation type="journal article" date="2019" name="Sci. Rep.">
        <title>Draft genome of Tanacetum cinerariifolium, the natural source of mosquito coil.</title>
        <authorList>
            <person name="Yamashiro T."/>
            <person name="Shiraishi A."/>
            <person name="Satake H."/>
            <person name="Nakayama K."/>
        </authorList>
    </citation>
    <scope>NUCLEOTIDE SEQUENCE</scope>
</reference>
<dbReference type="InterPro" id="IPR013103">
    <property type="entry name" value="RVT_2"/>
</dbReference>
<accession>A0A6L2LYG9</accession>
<evidence type="ECO:0000259" key="1">
    <source>
        <dbReference type="Pfam" id="PF07727"/>
    </source>
</evidence>
<comment type="caution">
    <text evidence="2">The sequence shown here is derived from an EMBL/GenBank/DDBJ whole genome shotgun (WGS) entry which is preliminary data.</text>
</comment>
<name>A0A6L2LYG9_TANCI</name>